<proteinExistence type="predicted"/>
<dbReference type="Proteomes" id="UP000514716">
    <property type="component" value="Chromosome"/>
</dbReference>
<name>A0A7D7MEL6_PLAMR</name>
<evidence type="ECO:0000313" key="2">
    <source>
        <dbReference type="EMBL" id="QMT17373.1"/>
    </source>
</evidence>
<reference evidence="2 3" key="1">
    <citation type="submission" date="2020-07" db="EMBL/GenBank/DDBJ databases">
        <title>Screening of a cold-adapted Planococcus bacterium producing protease in traditional shrimp paste and protease identification by genome sequencing.</title>
        <authorList>
            <person name="Gao R."/>
            <person name="Leng W."/>
            <person name="Chu Q."/>
            <person name="Wu X."/>
            <person name="Liu H."/>
            <person name="Li X."/>
        </authorList>
    </citation>
    <scope>NUCLEOTIDE SEQUENCE [LARGE SCALE GENOMIC DNA]</scope>
    <source>
        <strain evidence="2 3">XJ11</strain>
    </source>
</reference>
<evidence type="ECO:0000256" key="1">
    <source>
        <dbReference type="SAM" id="MobiDB-lite"/>
    </source>
</evidence>
<protein>
    <submittedName>
        <fullName evidence="2">Uncharacterized protein</fullName>
    </submittedName>
</protein>
<feature type="region of interest" description="Disordered" evidence="1">
    <location>
        <begin position="1"/>
        <end position="133"/>
    </location>
</feature>
<dbReference type="AlphaFoldDB" id="A0A7D7MEL6"/>
<feature type="compositionally biased region" description="Polar residues" evidence="1">
    <location>
        <begin position="37"/>
        <end position="47"/>
    </location>
</feature>
<evidence type="ECO:0000313" key="3">
    <source>
        <dbReference type="Proteomes" id="UP000514716"/>
    </source>
</evidence>
<keyword evidence="3" id="KW-1185">Reference proteome</keyword>
<dbReference type="RefSeq" id="WP_182092069.1">
    <property type="nucleotide sequence ID" value="NZ_CP059540.1"/>
</dbReference>
<accession>A0A7D7MEL6</accession>
<feature type="compositionally biased region" description="Low complexity" evidence="1">
    <location>
        <begin position="121"/>
        <end position="133"/>
    </location>
</feature>
<gene>
    <name evidence="2" type="ORF">H1Q58_15705</name>
</gene>
<dbReference type="EMBL" id="CP059540">
    <property type="protein sequence ID" value="QMT17373.1"/>
    <property type="molecule type" value="Genomic_DNA"/>
</dbReference>
<dbReference type="KEGG" id="pdec:H1Q58_15705"/>
<organism evidence="2 3">
    <name type="scientific">Planococcus maritimus</name>
    <dbReference type="NCBI Taxonomy" id="192421"/>
    <lineage>
        <taxon>Bacteria</taxon>
        <taxon>Bacillati</taxon>
        <taxon>Bacillota</taxon>
        <taxon>Bacilli</taxon>
        <taxon>Bacillales</taxon>
        <taxon>Caryophanaceae</taxon>
        <taxon>Planococcus</taxon>
    </lineage>
</organism>
<sequence length="133" mass="14843">MSRSNKTSVFLGLLRKANPKPGGDYQNKAQKERRNDSTINPSLSTYMLNPGSDFPTSRQLTKEAKLSKHTQTNEISKPTGRKRVSRSNKTSAFLGLLRKANPKPGGDYQNEAPKERRNDSTSKFSLSSSKQKI</sequence>